<gene>
    <name evidence="1" type="ORF">NTEN_LOCUS13498</name>
</gene>
<organism evidence="1 2">
    <name type="scientific">Nesidiocoris tenuis</name>
    <dbReference type="NCBI Taxonomy" id="355587"/>
    <lineage>
        <taxon>Eukaryota</taxon>
        <taxon>Metazoa</taxon>
        <taxon>Ecdysozoa</taxon>
        <taxon>Arthropoda</taxon>
        <taxon>Hexapoda</taxon>
        <taxon>Insecta</taxon>
        <taxon>Pterygota</taxon>
        <taxon>Neoptera</taxon>
        <taxon>Paraneoptera</taxon>
        <taxon>Hemiptera</taxon>
        <taxon>Heteroptera</taxon>
        <taxon>Panheteroptera</taxon>
        <taxon>Cimicomorpha</taxon>
        <taxon>Miridae</taxon>
        <taxon>Dicyphina</taxon>
        <taxon>Nesidiocoris</taxon>
    </lineage>
</organism>
<accession>A0A6H5GZ18</accession>
<dbReference type="Proteomes" id="UP000479000">
    <property type="component" value="Unassembled WGS sequence"/>
</dbReference>
<dbReference type="EMBL" id="CADCXU010020305">
    <property type="protein sequence ID" value="CAB0008252.1"/>
    <property type="molecule type" value="Genomic_DNA"/>
</dbReference>
<evidence type="ECO:0000313" key="1">
    <source>
        <dbReference type="EMBL" id="CAB0008252.1"/>
    </source>
</evidence>
<name>A0A6H5GZ18_9HEMI</name>
<keyword evidence="2" id="KW-1185">Reference proteome</keyword>
<proteinExistence type="predicted"/>
<sequence>MNSLMHKTTSTTTNITITTTITNTDTKTTINTPPSPTIRLTPSPPFTLPPLTTEGTIGVKKILVVNVVDIVQICSVDRQLLHRVLGSNSKKVAISFMQGQIFGELATSSATMMNYRHFLANQEDSKCIHLNQLSTKEYCSLEDYTLKSVPSLISPIMLMMIPTSGGSWQEQRSMCTPWPK</sequence>
<evidence type="ECO:0000313" key="2">
    <source>
        <dbReference type="Proteomes" id="UP000479000"/>
    </source>
</evidence>
<reference evidence="1 2" key="1">
    <citation type="submission" date="2020-02" db="EMBL/GenBank/DDBJ databases">
        <authorList>
            <person name="Ferguson B K."/>
        </authorList>
    </citation>
    <scope>NUCLEOTIDE SEQUENCE [LARGE SCALE GENOMIC DNA]</scope>
</reference>
<protein>
    <submittedName>
        <fullName evidence="1">Uncharacterized protein</fullName>
    </submittedName>
</protein>
<dbReference type="AlphaFoldDB" id="A0A6H5GZ18"/>